<keyword evidence="11" id="KW-1185">Reference proteome</keyword>
<feature type="compositionally biased region" description="Low complexity" evidence="7">
    <location>
        <begin position="497"/>
        <end position="527"/>
    </location>
</feature>
<dbReference type="Gene3D" id="2.40.70.10">
    <property type="entry name" value="Acid Proteases"/>
    <property type="match status" value="2"/>
</dbReference>
<evidence type="ECO:0000256" key="1">
    <source>
        <dbReference type="ARBA" id="ARBA00007447"/>
    </source>
</evidence>
<evidence type="ECO:0000313" key="11">
    <source>
        <dbReference type="Proteomes" id="UP001629113"/>
    </source>
</evidence>
<dbReference type="SUPFAM" id="SSF50630">
    <property type="entry name" value="Acid proteases"/>
    <property type="match status" value="1"/>
</dbReference>
<proteinExistence type="inferred from homology"/>
<comment type="similarity">
    <text evidence="1 6">Belongs to the peptidase A1 family.</text>
</comment>
<feature type="domain" description="Peptidase A1" evidence="9">
    <location>
        <begin position="70"/>
        <end position="418"/>
    </location>
</feature>
<dbReference type="InterPro" id="IPR021109">
    <property type="entry name" value="Peptidase_aspartic_dom_sf"/>
</dbReference>
<evidence type="ECO:0000256" key="6">
    <source>
        <dbReference type="RuleBase" id="RU000454"/>
    </source>
</evidence>
<evidence type="ECO:0000256" key="5">
    <source>
        <dbReference type="ARBA" id="ARBA00022801"/>
    </source>
</evidence>
<evidence type="ECO:0000256" key="3">
    <source>
        <dbReference type="ARBA" id="ARBA00022729"/>
    </source>
</evidence>
<evidence type="ECO:0000256" key="2">
    <source>
        <dbReference type="ARBA" id="ARBA00022670"/>
    </source>
</evidence>
<organism evidence="10 11">
    <name type="scientific">Phlyctema vagabunda</name>
    <dbReference type="NCBI Taxonomy" id="108571"/>
    <lineage>
        <taxon>Eukaryota</taxon>
        <taxon>Fungi</taxon>
        <taxon>Dikarya</taxon>
        <taxon>Ascomycota</taxon>
        <taxon>Pezizomycotina</taxon>
        <taxon>Leotiomycetes</taxon>
        <taxon>Helotiales</taxon>
        <taxon>Dermateaceae</taxon>
        <taxon>Phlyctema</taxon>
    </lineage>
</organism>
<evidence type="ECO:0000256" key="4">
    <source>
        <dbReference type="ARBA" id="ARBA00022750"/>
    </source>
</evidence>
<keyword evidence="2 6" id="KW-0645">Protease</keyword>
<dbReference type="InterPro" id="IPR033121">
    <property type="entry name" value="PEPTIDASE_A1"/>
</dbReference>
<dbReference type="EMBL" id="JBFCZG010000007">
    <property type="protein sequence ID" value="KAL3420227.1"/>
    <property type="molecule type" value="Genomic_DNA"/>
</dbReference>
<dbReference type="CDD" id="cd05474">
    <property type="entry name" value="SAP_like"/>
    <property type="match status" value="1"/>
</dbReference>
<dbReference type="InterPro" id="IPR033876">
    <property type="entry name" value="SAP-like"/>
</dbReference>
<dbReference type="PRINTS" id="PR00792">
    <property type="entry name" value="PEPSIN"/>
</dbReference>
<keyword evidence="4 6" id="KW-0064">Aspartyl protease</keyword>
<evidence type="ECO:0000313" key="10">
    <source>
        <dbReference type="EMBL" id="KAL3420227.1"/>
    </source>
</evidence>
<keyword evidence="5 6" id="KW-0378">Hydrolase</keyword>
<evidence type="ECO:0000256" key="7">
    <source>
        <dbReference type="SAM" id="MobiDB-lite"/>
    </source>
</evidence>
<protein>
    <submittedName>
        <fullName evidence="10">Aspartic-type endopeptidase OPSB 2</fullName>
    </submittedName>
</protein>
<dbReference type="Pfam" id="PF00026">
    <property type="entry name" value="Asp"/>
    <property type="match status" value="1"/>
</dbReference>
<feature type="compositionally biased region" description="Low complexity" evidence="7">
    <location>
        <begin position="447"/>
        <end position="464"/>
    </location>
</feature>
<dbReference type="PROSITE" id="PS51767">
    <property type="entry name" value="PEPTIDASE_A1"/>
    <property type="match status" value="1"/>
</dbReference>
<keyword evidence="3 8" id="KW-0732">Signal</keyword>
<accession>A0ABR4PA94</accession>
<comment type="caution">
    <text evidence="10">The sequence shown here is derived from an EMBL/GenBank/DDBJ whole genome shotgun (WGS) entry which is preliminary data.</text>
</comment>
<evidence type="ECO:0000259" key="9">
    <source>
        <dbReference type="PROSITE" id="PS51767"/>
    </source>
</evidence>
<dbReference type="PANTHER" id="PTHR47966:SF65">
    <property type="entry name" value="ASPARTIC-TYPE ENDOPEPTIDASE"/>
    <property type="match status" value="1"/>
</dbReference>
<gene>
    <name evidence="10" type="ORF">PVAG01_08726</name>
</gene>
<feature type="region of interest" description="Disordered" evidence="7">
    <location>
        <begin position="447"/>
        <end position="527"/>
    </location>
</feature>
<dbReference type="InterPro" id="IPR001969">
    <property type="entry name" value="Aspartic_peptidase_AS"/>
</dbReference>
<feature type="chain" id="PRO_5045399292" evidence="8">
    <location>
        <begin position="30"/>
        <end position="573"/>
    </location>
</feature>
<dbReference type="PANTHER" id="PTHR47966">
    <property type="entry name" value="BETA-SITE APP-CLEAVING ENZYME, ISOFORM A-RELATED"/>
    <property type="match status" value="1"/>
</dbReference>
<feature type="signal peptide" evidence="8">
    <location>
        <begin position="1"/>
        <end position="29"/>
    </location>
</feature>
<dbReference type="InterPro" id="IPR001461">
    <property type="entry name" value="Aspartic_peptidase_A1"/>
</dbReference>
<reference evidence="10 11" key="1">
    <citation type="submission" date="2024-06" db="EMBL/GenBank/DDBJ databases">
        <title>Complete genome of Phlyctema vagabunda strain 19-DSS-EL-015.</title>
        <authorList>
            <person name="Fiorenzani C."/>
        </authorList>
    </citation>
    <scope>NUCLEOTIDE SEQUENCE [LARGE SCALE GENOMIC DNA]</scope>
    <source>
        <strain evidence="10 11">19-DSS-EL-015</strain>
    </source>
</reference>
<feature type="compositionally biased region" description="Low complexity" evidence="7">
    <location>
        <begin position="473"/>
        <end position="490"/>
    </location>
</feature>
<evidence type="ECO:0000256" key="8">
    <source>
        <dbReference type="SAM" id="SignalP"/>
    </source>
</evidence>
<sequence>MLRTTCSTIPIMALFLVLTIAALAFPAMAANVVTMSIARNPASSGISRRHLSGRDIITQSLGNNITGGSYMVSVQAGSPPQSMDLVIDTGSSDVWLLDSSADLCTNLTLQAYYGNGCQSTFDPTRSTSFKVVDEGGFDITYQDKSGSTGDYMTDNLGVGGVTIRDLQMGIAYNSSIPFGLMGIGYSINVAAEEVYPNIIDQMLSQGLINTKAYSLYLDDLESVTGSIIFGGMDTDKYQGSLTAIPIAPYTLRNGSEVYVDFTIALTSFSVTFDVGNTTSLTRSGFAEPVLLDSGTSISYLPEDLAADIYTTLNAVDDTSFSGNVYVDCSLRDEESLTLNYGFGDSATIRVPINELVFNLTGPFALYPGTELPPLPFSESNACGFGIQVASSGPNLLGDTFLRSAYVVYDLTNNEIALAQTNFDSTNSNIVEFTASQTSIPDVSGVASSVSVTPTVPSEVVGTSSRSRLDGTTSSASEASSVSLSSSSSASTNTVGISTSTSQGTTTEASSTSASTADVTASTSQSAASGASVSATAAETSASPSQSTTSGATSVTSLKSIWGIALALLVAGWA</sequence>
<name>A0ABR4PA94_9HELO</name>
<dbReference type="PROSITE" id="PS00141">
    <property type="entry name" value="ASP_PROTEASE"/>
    <property type="match status" value="1"/>
</dbReference>
<dbReference type="Proteomes" id="UP001629113">
    <property type="component" value="Unassembled WGS sequence"/>
</dbReference>